<dbReference type="GO" id="GO:0006355">
    <property type="term" value="P:regulation of DNA-templated transcription"/>
    <property type="evidence" value="ECO:0007669"/>
    <property type="project" value="InterPro"/>
</dbReference>
<evidence type="ECO:0000313" key="2">
    <source>
        <dbReference type="EMBL" id="AIE93498.1"/>
    </source>
</evidence>
<dbReference type="EMBL" id="KF900396">
    <property type="protein sequence ID" value="AIE93498.1"/>
    <property type="molecule type" value="Genomic_DNA"/>
</dbReference>
<evidence type="ECO:0000259" key="1">
    <source>
        <dbReference type="PROSITE" id="PS50112"/>
    </source>
</evidence>
<dbReference type="PROSITE" id="PS50112">
    <property type="entry name" value="PAS"/>
    <property type="match status" value="1"/>
</dbReference>
<dbReference type="InterPro" id="IPR035965">
    <property type="entry name" value="PAS-like_dom_sf"/>
</dbReference>
<reference evidence="2" key="1">
    <citation type="journal article" date="2014" name="Genome Biol. Evol.">
        <title>Pangenome evidence for extensive interdomain horizontal transfer affecting lineage core and shell genes in uncultured planktonic thaumarchaeota and euryarchaeota.</title>
        <authorList>
            <person name="Deschamps P."/>
            <person name="Zivanovic Y."/>
            <person name="Moreira D."/>
            <person name="Rodriguez-Valera F."/>
            <person name="Lopez-Garcia P."/>
        </authorList>
    </citation>
    <scope>NUCLEOTIDE SEQUENCE</scope>
</reference>
<dbReference type="Pfam" id="PF00989">
    <property type="entry name" value="PAS"/>
    <property type="match status" value="1"/>
</dbReference>
<dbReference type="InterPro" id="IPR013767">
    <property type="entry name" value="PAS_fold"/>
</dbReference>
<dbReference type="AlphaFoldDB" id="A0A075FQK2"/>
<protein>
    <submittedName>
        <fullName evidence="2">PAS/PAC domain-containing protein</fullName>
    </submittedName>
</protein>
<accession>A0A075FQK2</accession>
<sequence>MSEEKFPVSGIACDLQGTITEFGKGAEELFGYTRDELVGKGNVGMFHIEANLQTLVPLLLQTASEKGEWEDVVELVRKDGSHFKGRLNVKPLMQDGQQVGFMGKTEFVENI</sequence>
<dbReference type="SUPFAM" id="SSF55785">
    <property type="entry name" value="PYP-like sensor domain (PAS domain)"/>
    <property type="match status" value="1"/>
</dbReference>
<feature type="domain" description="PAS" evidence="1">
    <location>
        <begin position="14"/>
        <end position="67"/>
    </location>
</feature>
<dbReference type="NCBIfam" id="TIGR00229">
    <property type="entry name" value="sensory_box"/>
    <property type="match status" value="1"/>
</dbReference>
<dbReference type="CDD" id="cd00130">
    <property type="entry name" value="PAS"/>
    <property type="match status" value="1"/>
</dbReference>
<dbReference type="InterPro" id="IPR000014">
    <property type="entry name" value="PAS"/>
</dbReference>
<proteinExistence type="predicted"/>
<dbReference type="Gene3D" id="3.30.450.20">
    <property type="entry name" value="PAS domain"/>
    <property type="match status" value="1"/>
</dbReference>
<name>A0A075FQK2_9ARCH</name>
<organism evidence="2">
    <name type="scientific">uncultured marine thaumarchaeote AD1000_38_A02</name>
    <dbReference type="NCBI Taxonomy" id="1455911"/>
    <lineage>
        <taxon>Archaea</taxon>
        <taxon>Nitrososphaerota</taxon>
        <taxon>environmental samples</taxon>
    </lineage>
</organism>